<sequence length="226" mass="26149">MKDSKVKEIVEKVFEKAKETSVNDSKNALCNHVADSCNLSYKTLERLYGKYIENNGENSKQSENTVDELCRYLGYLSYSDYLGKRKMGEGLQRGGKTWKLLIGVSLLLLLVALIYFQIFDQRCMTWTGNEYVKVGCSSSQRNEVEPLDTFRMERMKKEAVKASTLFFNEETGKPRYWYYKLDDDTIEFFTAPGLHPVHKKTLKAVTPYIIDKYVPNHSYKSSSFVN</sequence>
<accession>A0A426RI25</accession>
<name>A0A426RI25_9FLAO</name>
<dbReference type="Proteomes" id="UP000286990">
    <property type="component" value="Unassembled WGS sequence"/>
</dbReference>
<evidence type="ECO:0000313" key="3">
    <source>
        <dbReference type="Proteomes" id="UP000286990"/>
    </source>
</evidence>
<keyword evidence="3" id="KW-1185">Reference proteome</keyword>
<keyword evidence="1" id="KW-1133">Transmembrane helix</keyword>
<proteinExistence type="predicted"/>
<keyword evidence="1" id="KW-0812">Transmembrane</keyword>
<dbReference type="RefSeq" id="WP_125223354.1">
    <property type="nucleotide sequence ID" value="NZ_QUSX01000002.1"/>
</dbReference>
<comment type="caution">
    <text evidence="2">The sequence shown here is derived from an EMBL/GenBank/DDBJ whole genome shotgun (WGS) entry which is preliminary data.</text>
</comment>
<evidence type="ECO:0000256" key="1">
    <source>
        <dbReference type="SAM" id="Phobius"/>
    </source>
</evidence>
<gene>
    <name evidence="2" type="ORF">DZC72_13180</name>
</gene>
<evidence type="ECO:0000313" key="2">
    <source>
        <dbReference type="EMBL" id="RRQ48634.1"/>
    </source>
</evidence>
<reference evidence="3" key="2">
    <citation type="submission" date="2018-12" db="EMBL/GenBank/DDBJ databases">
        <title>Maribacter lutimaris sp. nov., isolated from marine sediment.</title>
        <authorList>
            <person name="Kim K.K."/>
        </authorList>
    </citation>
    <scope>NUCLEOTIDE SEQUENCE [LARGE SCALE GENOMIC DNA]</scope>
    <source>
        <strain evidence="3">PoM-212</strain>
    </source>
</reference>
<protein>
    <submittedName>
        <fullName evidence="2">Uncharacterized protein</fullName>
    </submittedName>
</protein>
<keyword evidence="1" id="KW-0472">Membrane</keyword>
<dbReference type="OrthoDB" id="1340494at2"/>
<feature type="transmembrane region" description="Helical" evidence="1">
    <location>
        <begin position="100"/>
        <end position="119"/>
    </location>
</feature>
<organism evidence="2 3">
    <name type="scientific">Maribacter algicola</name>
    <dbReference type="NCBI Taxonomy" id="2498892"/>
    <lineage>
        <taxon>Bacteria</taxon>
        <taxon>Pseudomonadati</taxon>
        <taxon>Bacteroidota</taxon>
        <taxon>Flavobacteriia</taxon>
        <taxon>Flavobacteriales</taxon>
        <taxon>Flavobacteriaceae</taxon>
        <taxon>Maribacter</taxon>
    </lineage>
</organism>
<dbReference type="EMBL" id="QUSX01000002">
    <property type="protein sequence ID" value="RRQ48634.1"/>
    <property type="molecule type" value="Genomic_DNA"/>
</dbReference>
<dbReference type="AlphaFoldDB" id="A0A426RI25"/>
<reference evidence="3" key="1">
    <citation type="submission" date="2018-08" db="EMBL/GenBank/DDBJ databases">
        <authorList>
            <person name="Khan S.A."/>
            <person name="J S.E."/>
        </authorList>
    </citation>
    <scope>NUCLEOTIDE SEQUENCE [LARGE SCALE GENOMIC DNA]</scope>
    <source>
        <strain evidence="3">PoM-212</strain>
    </source>
</reference>